<dbReference type="PANTHER" id="PTHR47447:SF17">
    <property type="entry name" value="OS12G0638900 PROTEIN"/>
    <property type="match status" value="1"/>
</dbReference>
<dbReference type="VEuPathDB" id="TriTrypDB:LdCL_280015700"/>
<proteinExistence type="predicted"/>
<dbReference type="EMBL" id="RHLD01000012">
    <property type="protein sequence ID" value="TPP40525.1"/>
    <property type="molecule type" value="Genomic_DNA"/>
</dbReference>
<dbReference type="VEuPathDB" id="TriTrypDB:LdBPK_281110.1"/>
<feature type="compositionally biased region" description="Basic and acidic residues" evidence="2">
    <location>
        <begin position="244"/>
        <end position="253"/>
    </location>
</feature>
<evidence type="ECO:0000256" key="1">
    <source>
        <dbReference type="ARBA" id="ARBA00022737"/>
    </source>
</evidence>
<dbReference type="Proteomes" id="UP000318821">
    <property type="component" value="Unassembled WGS sequence"/>
</dbReference>
<dbReference type="AlphaFoldDB" id="A0A504WYU9"/>
<evidence type="ECO:0008006" key="5">
    <source>
        <dbReference type="Google" id="ProtNLM"/>
    </source>
</evidence>
<dbReference type="Gene3D" id="1.25.40.10">
    <property type="entry name" value="Tetratricopeptide repeat domain"/>
    <property type="match status" value="1"/>
</dbReference>
<feature type="region of interest" description="Disordered" evidence="2">
    <location>
        <begin position="179"/>
        <end position="257"/>
    </location>
</feature>
<keyword evidence="1" id="KW-0677">Repeat</keyword>
<organism evidence="3 4">
    <name type="scientific">Leishmania donovani</name>
    <dbReference type="NCBI Taxonomy" id="5661"/>
    <lineage>
        <taxon>Eukaryota</taxon>
        <taxon>Discoba</taxon>
        <taxon>Euglenozoa</taxon>
        <taxon>Kinetoplastea</taxon>
        <taxon>Metakinetoplastina</taxon>
        <taxon>Trypanosomatida</taxon>
        <taxon>Trypanosomatidae</taxon>
        <taxon>Leishmaniinae</taxon>
        <taxon>Leishmania</taxon>
    </lineage>
</organism>
<feature type="compositionally biased region" description="Basic and acidic residues" evidence="2">
    <location>
        <begin position="219"/>
        <end position="237"/>
    </location>
</feature>
<evidence type="ECO:0000256" key="2">
    <source>
        <dbReference type="SAM" id="MobiDB-lite"/>
    </source>
</evidence>
<comment type="caution">
    <text evidence="3">The sequence shown here is derived from an EMBL/GenBank/DDBJ whole genome shotgun (WGS) entry which is preliminary data.</text>
</comment>
<reference evidence="4" key="1">
    <citation type="submission" date="2019-02" db="EMBL/GenBank/DDBJ databases">
        <title>FDA dAtabase for Regulatory Grade micrObial Sequences (FDA-ARGOS): Supporting development and validation of Infectious Disease Dx tests.</title>
        <authorList>
            <person name="Duncan R."/>
            <person name="Fisher C."/>
            <person name="Tallon L."/>
            <person name="Sadzewicz L."/>
            <person name="Sengamalay N."/>
            <person name="Ott S."/>
            <person name="Godinez A."/>
            <person name="Nagaraj S."/>
            <person name="Vavikolanu K."/>
            <person name="Vyas G."/>
            <person name="Nadendla S."/>
            <person name="Aluvathingal J."/>
            <person name="Sichtig H."/>
        </authorList>
    </citation>
    <scope>NUCLEOTIDE SEQUENCE [LARGE SCALE GENOMIC DNA]</scope>
    <source>
        <strain evidence="4">FDAARGOS_360</strain>
    </source>
</reference>
<dbReference type="InterPro" id="IPR011990">
    <property type="entry name" value="TPR-like_helical_dom_sf"/>
</dbReference>
<feature type="compositionally biased region" description="Polar residues" evidence="2">
    <location>
        <begin position="199"/>
        <end position="218"/>
    </location>
</feature>
<evidence type="ECO:0000313" key="3">
    <source>
        <dbReference type="EMBL" id="TPP40525.1"/>
    </source>
</evidence>
<dbReference type="PANTHER" id="PTHR47447">
    <property type="entry name" value="OS03G0856100 PROTEIN"/>
    <property type="match status" value="1"/>
</dbReference>
<accession>A0A504WYU9</accession>
<evidence type="ECO:0000313" key="4">
    <source>
        <dbReference type="Proteomes" id="UP000318821"/>
    </source>
</evidence>
<name>A0A504WYU9_LEIDO</name>
<protein>
    <recommendedName>
        <fullName evidence="5">Pentacotripeptide-repeat region of PRORP domain-containing protein</fullName>
    </recommendedName>
</protein>
<sequence>MPLPWQSLSHTQASQMDKKTALAQLRQSKFVYERGLERQEAERRAKLHRFLDQHKHASQWATSLAALVDAVRHGVMPSDAALCRAMCQCGQRGQLQAAKQVYVDLYRRIGRPRPLRAHVAFMAACADAGDFAEAHRQFRALRDRDLAQRAKNASHCPVVNDDLTTEYLRAALCASLGRRPASGEERPAAAAGAAPIPVTRTQGSSASEPFQSRRSPTMTKEEGARPAERGSMHRGPDDFCGGKPRADATKQDADDVPASSPWKVALEEFVALRRNAEVFRKNNELTPLLLETATQLACVGRQWQLCLSILRGAEAEQALIPPEAYDASIRACYQAQKHTQVVRLMEQLIATRAPPDERSVRLALAASEEVSAEERVQQTFSSSAIDGVGRGGRGWSMALTLFQALERNGFPLYQQSYEAPLRACAYAGRWKEAFQMLDVMRRDNRPVSAPVYAQALASRIEAATTWAEVRRLMRASSLAEGHASVVVLYLAALRACMRLRDWKHFAELNREMRDRDIPETYDKMRLLIEAAYLQEQYHSVLMRFARFENITQYERRRVVDDKRVRLYEEDFALPPALLDMVLAAFEKVKGHADPMVEAAYQAALRHKERGSGGQSLAGAHTAPDEWMYSQKAREARTSPEFH</sequence>
<gene>
    <name evidence="3" type="ORF">CGC20_13550</name>
</gene>
<dbReference type="VEuPathDB" id="TriTrypDB:LDHU3_28.1360"/>